<evidence type="ECO:0000259" key="2">
    <source>
        <dbReference type="Pfam" id="PF03625"/>
    </source>
</evidence>
<evidence type="ECO:0000256" key="1">
    <source>
        <dbReference type="SAM" id="SignalP"/>
    </source>
</evidence>
<gene>
    <name evidence="3" type="ORF">SFSGTM_20920</name>
</gene>
<dbReference type="Pfam" id="PF03625">
    <property type="entry name" value="DUF302"/>
    <property type="match status" value="1"/>
</dbReference>
<protein>
    <recommendedName>
        <fullName evidence="2">DUF302 domain-containing protein</fullName>
    </recommendedName>
</protein>
<proteinExistence type="predicted"/>
<dbReference type="Gene3D" id="3.30.310.70">
    <property type="entry name" value="TT1751-like domain"/>
    <property type="match status" value="1"/>
</dbReference>
<dbReference type="Proteomes" id="UP000463939">
    <property type="component" value="Chromosome"/>
</dbReference>
<dbReference type="CDD" id="cd14797">
    <property type="entry name" value="DUF302"/>
    <property type="match status" value="1"/>
</dbReference>
<dbReference type="AlphaFoldDB" id="A0A809RKQ4"/>
<sequence>MKLQLNQLAAACVLSIALLSPAVHAASTVPAASVSTMPNVYRIPLAKGVSMDDAVESMKLRANELNLKLVAELPLSKQVEAMVGGTQRRMEIYQFCDALTAKDLVDMNVDFAIYLPCRIALIEDNTGKAWLVMMDMDVPAWSKASHMSPELTAKIMKVRNGLIEIVNAGANGDL</sequence>
<dbReference type="InterPro" id="IPR005180">
    <property type="entry name" value="DUF302"/>
</dbReference>
<dbReference type="InterPro" id="IPR035923">
    <property type="entry name" value="TT1751-like_sf"/>
</dbReference>
<name>A0A809RKQ4_9PROT</name>
<feature type="domain" description="DUF302" evidence="2">
    <location>
        <begin position="75"/>
        <end position="135"/>
    </location>
</feature>
<dbReference type="KEGG" id="sniv:SFSGTM_20920"/>
<accession>A0A809RKQ4</accession>
<feature type="signal peptide" evidence="1">
    <location>
        <begin position="1"/>
        <end position="25"/>
    </location>
</feature>
<keyword evidence="4" id="KW-1185">Reference proteome</keyword>
<dbReference type="EMBL" id="AP021881">
    <property type="protein sequence ID" value="BBP01384.1"/>
    <property type="molecule type" value="Genomic_DNA"/>
</dbReference>
<dbReference type="RefSeq" id="WP_162085170.1">
    <property type="nucleotide sequence ID" value="NZ_AP021881.1"/>
</dbReference>
<keyword evidence="1" id="KW-0732">Signal</keyword>
<organism evidence="3 4">
    <name type="scientific">Sulfuriferula nivalis</name>
    <dbReference type="NCBI Taxonomy" id="2675298"/>
    <lineage>
        <taxon>Bacteria</taxon>
        <taxon>Pseudomonadati</taxon>
        <taxon>Pseudomonadota</taxon>
        <taxon>Betaproteobacteria</taxon>
        <taxon>Nitrosomonadales</taxon>
        <taxon>Sulfuricellaceae</taxon>
        <taxon>Sulfuriferula</taxon>
    </lineage>
</organism>
<evidence type="ECO:0000313" key="4">
    <source>
        <dbReference type="Proteomes" id="UP000463939"/>
    </source>
</evidence>
<evidence type="ECO:0000313" key="3">
    <source>
        <dbReference type="EMBL" id="BBP01384.1"/>
    </source>
</evidence>
<feature type="chain" id="PRO_5032330401" description="DUF302 domain-containing protein" evidence="1">
    <location>
        <begin position="26"/>
        <end position="174"/>
    </location>
</feature>
<dbReference type="SUPFAM" id="SSF103247">
    <property type="entry name" value="TT1751-like"/>
    <property type="match status" value="1"/>
</dbReference>
<reference evidence="4" key="1">
    <citation type="submission" date="2019-11" db="EMBL/GenBank/DDBJ databases">
        <title>Isolation and characterization of a novel species in the genus Sulfuriferula.</title>
        <authorList>
            <person name="Mochizuki J."/>
            <person name="Kojima H."/>
            <person name="Fukui M."/>
        </authorList>
    </citation>
    <scope>NUCLEOTIDE SEQUENCE [LARGE SCALE GENOMIC DNA]</scope>
    <source>
        <strain evidence="4">SGTM</strain>
    </source>
</reference>